<keyword evidence="6 10" id="KW-1133">Transmembrane helix</keyword>
<dbReference type="InterPro" id="IPR003439">
    <property type="entry name" value="ABC_transporter-like_ATP-bd"/>
</dbReference>
<dbReference type="STRING" id="569365.A0A0D2CRT1"/>
<dbReference type="HOGENOM" id="CLU_000604_27_5_1"/>
<evidence type="ECO:0000259" key="11">
    <source>
        <dbReference type="PROSITE" id="PS50893"/>
    </source>
</evidence>
<proteinExistence type="predicted"/>
<dbReference type="InterPro" id="IPR017871">
    <property type="entry name" value="ABC_transporter-like_CS"/>
</dbReference>
<dbReference type="PROSITE" id="PS50893">
    <property type="entry name" value="ABC_TRANSPORTER_2"/>
    <property type="match status" value="2"/>
</dbReference>
<dbReference type="GeneID" id="27348604"/>
<evidence type="ECO:0000313" key="13">
    <source>
        <dbReference type="EMBL" id="KIW26309.1"/>
    </source>
</evidence>
<feature type="transmembrane region" description="Helical" evidence="10">
    <location>
        <begin position="1007"/>
        <end position="1027"/>
    </location>
</feature>
<keyword evidence="14" id="KW-1185">Reference proteome</keyword>
<organism evidence="13 14">
    <name type="scientific">Cladophialophora immunda</name>
    <dbReference type="NCBI Taxonomy" id="569365"/>
    <lineage>
        <taxon>Eukaryota</taxon>
        <taxon>Fungi</taxon>
        <taxon>Dikarya</taxon>
        <taxon>Ascomycota</taxon>
        <taxon>Pezizomycotina</taxon>
        <taxon>Eurotiomycetes</taxon>
        <taxon>Chaetothyriomycetidae</taxon>
        <taxon>Chaetothyriales</taxon>
        <taxon>Herpotrichiellaceae</taxon>
        <taxon>Cladophialophora</taxon>
    </lineage>
</organism>
<feature type="transmembrane region" description="Helical" evidence="10">
    <location>
        <begin position="307"/>
        <end position="326"/>
    </location>
</feature>
<evidence type="ECO:0000256" key="6">
    <source>
        <dbReference type="ARBA" id="ARBA00022989"/>
    </source>
</evidence>
<dbReference type="Pfam" id="PF00664">
    <property type="entry name" value="ABC_membrane"/>
    <property type="match status" value="2"/>
</dbReference>
<dbReference type="FunFam" id="1.20.1560.10:FF:000066">
    <property type="entry name" value="ABC multidrug transporter (Eurofung)"/>
    <property type="match status" value="1"/>
</dbReference>
<reference evidence="13 14" key="1">
    <citation type="submission" date="2015-01" db="EMBL/GenBank/DDBJ databases">
        <title>The Genome Sequence of Cladophialophora immunda CBS83496.</title>
        <authorList>
            <consortium name="The Broad Institute Genomics Platform"/>
            <person name="Cuomo C."/>
            <person name="de Hoog S."/>
            <person name="Gorbushina A."/>
            <person name="Stielow B."/>
            <person name="Teixiera M."/>
            <person name="Abouelleil A."/>
            <person name="Chapman S.B."/>
            <person name="Priest M."/>
            <person name="Young S.K."/>
            <person name="Wortman J."/>
            <person name="Nusbaum C."/>
            <person name="Birren B."/>
        </authorList>
    </citation>
    <scope>NUCLEOTIDE SEQUENCE [LARGE SCALE GENOMIC DNA]</scope>
    <source>
        <strain evidence="13 14">CBS 83496</strain>
    </source>
</reference>
<keyword evidence="7 10" id="KW-0472">Membrane</keyword>
<dbReference type="SMART" id="SM00382">
    <property type="entry name" value="AAA"/>
    <property type="match status" value="2"/>
</dbReference>
<accession>A0A0D2CRT1</accession>
<dbReference type="PROSITE" id="PS50929">
    <property type="entry name" value="ABC_TM1F"/>
    <property type="match status" value="2"/>
</dbReference>
<feature type="domain" description="ABC transmembrane type-1" evidence="12">
    <location>
        <begin position="278"/>
        <end position="553"/>
    </location>
</feature>
<evidence type="ECO:0000259" key="12">
    <source>
        <dbReference type="PROSITE" id="PS50929"/>
    </source>
</evidence>
<protein>
    <recommendedName>
        <fullName evidence="15">ABC transporter domain-containing protein</fullName>
    </recommendedName>
</protein>
<dbReference type="PANTHER" id="PTHR24223">
    <property type="entry name" value="ATP-BINDING CASSETTE SUB-FAMILY C"/>
    <property type="match status" value="1"/>
</dbReference>
<keyword evidence="8" id="KW-0325">Glycoprotein</keyword>
<dbReference type="InterPro" id="IPR056227">
    <property type="entry name" value="TMD0_ABC"/>
</dbReference>
<feature type="domain" description="ABC transporter" evidence="11">
    <location>
        <begin position="594"/>
        <end position="819"/>
    </location>
</feature>
<dbReference type="Pfam" id="PF24357">
    <property type="entry name" value="TMD0_ABC"/>
    <property type="match status" value="1"/>
</dbReference>
<dbReference type="PANTHER" id="PTHR24223:SF399">
    <property type="entry name" value="ABC TRANSPORTER ATNG"/>
    <property type="match status" value="1"/>
</dbReference>
<gene>
    <name evidence="13" type="ORF">PV07_09410</name>
</gene>
<evidence type="ECO:0000256" key="1">
    <source>
        <dbReference type="ARBA" id="ARBA00004141"/>
    </source>
</evidence>
<feature type="domain" description="ABC transmembrane type-1" evidence="12">
    <location>
        <begin position="869"/>
        <end position="1148"/>
    </location>
</feature>
<evidence type="ECO:0008006" key="15">
    <source>
        <dbReference type="Google" id="ProtNLM"/>
    </source>
</evidence>
<feature type="domain" description="ABC transporter" evidence="11">
    <location>
        <begin position="1186"/>
        <end position="1448"/>
    </location>
</feature>
<dbReference type="InterPro" id="IPR003593">
    <property type="entry name" value="AAA+_ATPase"/>
</dbReference>
<feature type="transmembrane region" description="Helical" evidence="10">
    <location>
        <begin position="99"/>
        <end position="121"/>
    </location>
</feature>
<evidence type="ECO:0000256" key="7">
    <source>
        <dbReference type="ARBA" id="ARBA00023136"/>
    </source>
</evidence>
<evidence type="ECO:0000313" key="14">
    <source>
        <dbReference type="Proteomes" id="UP000054466"/>
    </source>
</evidence>
<evidence type="ECO:0000256" key="4">
    <source>
        <dbReference type="ARBA" id="ARBA00022741"/>
    </source>
</evidence>
<dbReference type="RefSeq" id="XP_016246525.1">
    <property type="nucleotide sequence ID" value="XM_016396669.1"/>
</dbReference>
<evidence type="ECO:0000256" key="3">
    <source>
        <dbReference type="ARBA" id="ARBA00022692"/>
    </source>
</evidence>
<dbReference type="Gene3D" id="1.20.1560.10">
    <property type="entry name" value="ABC transporter type 1, transmembrane domain"/>
    <property type="match status" value="2"/>
</dbReference>
<keyword evidence="3 10" id="KW-0812">Transmembrane</keyword>
<dbReference type="CDD" id="cd18579">
    <property type="entry name" value="ABC_6TM_ABCC_D1"/>
    <property type="match status" value="1"/>
</dbReference>
<evidence type="ECO:0000256" key="2">
    <source>
        <dbReference type="ARBA" id="ARBA00022448"/>
    </source>
</evidence>
<dbReference type="FunFam" id="1.20.1560.10:FF:000055">
    <property type="entry name" value="ABC multidrug transporter (Eurofung)"/>
    <property type="match status" value="1"/>
</dbReference>
<dbReference type="GO" id="GO:0005524">
    <property type="term" value="F:ATP binding"/>
    <property type="evidence" value="ECO:0007669"/>
    <property type="project" value="UniProtKB-KW"/>
</dbReference>
<keyword evidence="2" id="KW-0813">Transport</keyword>
<dbReference type="Gene3D" id="3.40.50.300">
    <property type="entry name" value="P-loop containing nucleotide triphosphate hydrolases"/>
    <property type="match status" value="2"/>
</dbReference>
<feature type="region of interest" description="Disordered" evidence="9">
    <location>
        <begin position="1340"/>
        <end position="1366"/>
    </location>
</feature>
<dbReference type="GO" id="GO:0140359">
    <property type="term" value="F:ABC-type transporter activity"/>
    <property type="evidence" value="ECO:0007669"/>
    <property type="project" value="InterPro"/>
</dbReference>
<dbReference type="InterPro" id="IPR027417">
    <property type="entry name" value="P-loop_NTPase"/>
</dbReference>
<feature type="transmembrane region" description="Helical" evidence="10">
    <location>
        <begin position="393"/>
        <end position="419"/>
    </location>
</feature>
<dbReference type="VEuPathDB" id="FungiDB:PV07_09410"/>
<dbReference type="Proteomes" id="UP000054466">
    <property type="component" value="Unassembled WGS sequence"/>
</dbReference>
<dbReference type="SUPFAM" id="SSF90123">
    <property type="entry name" value="ABC transporter transmembrane region"/>
    <property type="match status" value="2"/>
</dbReference>
<feature type="transmembrane region" description="Helical" evidence="10">
    <location>
        <begin position="70"/>
        <end position="93"/>
    </location>
</feature>
<name>A0A0D2CRT1_9EURO</name>
<evidence type="ECO:0000256" key="10">
    <source>
        <dbReference type="SAM" id="Phobius"/>
    </source>
</evidence>
<feature type="transmembrane region" description="Helical" evidence="10">
    <location>
        <begin position="909"/>
        <end position="931"/>
    </location>
</feature>
<feature type="transmembrane region" description="Helical" evidence="10">
    <location>
        <begin position="1094"/>
        <end position="1116"/>
    </location>
</feature>
<sequence>MTMAHCEPDADNTFGPVVASCARSFDFTLLFEQSVLSLVPNAVFLLFAASRLWVLLHVPTRTTKHGWTSIAKVIAACILVVIQLVLLLLYTAATSVNKATSLSATVVAMCVAIFVAPLSYLEHHRSVRPSTLLNSYLALSIILDIPQGRTLYLLQGQGELAGIFSAAMAVKAVMLLLEAWSKRSFLEMQYQALPVETTSSILSRGLFVWMNDLFISGFRKVISFEDLGAIDTKLDSATIHRRIHDEWSKQDCQAKWPLLRSLWRALRWSILSTIPARLCYSGFVFAQPFLIRRATGYLAQPRSANDIGYGLVAATGCIYAGIAISTALYKHQLYRHITLARGALVALIYSETLSMEQALDDPSAVLTLMSTDVDRICQSLVVLPDLWSRPLELVVGTTLLALQIGWVSAMPLIVVLLSITADSRVTMMIGGKVKIWNDAVQQRISLTADVLGSLKLIKTLGLTGPIHSMLQNERLRELRFQAKFRHATVWLNTLGNVPPALAAAVTFIAYAIKARIEGSASLNASDAFTSLALISLVTTPAAEILTAYPAAASCIGCLSRIETHLLKSQVRTPSRDVAELGALPQRPNSGDPCMSHSDVKMLGGSRDILRNVDSILHPGSITFILGPAGSGKSTFLKAVMSEISHSASIRSTGEVVYCEQTPWLFTGTVRENICGTKAETFDEGWYQTVLAACALHDEVLSLPQGDLTHIGGQATDLNGGQKQRIVLARALYRRPRLIVLDNLLSASSLQTQRMVMKGLLGRDGLLRKLRATGVIVAQTARYAEIADNLIMIDSERNVTLVQKRARLEDRIFETDPNESECTTEPKTIGTVEEKDKIIEVAPEPTTGEKHGRNDSDFSDYAYYFKSMSWIWVVLFFLSAAAQTLCYYMSQVILQWWTADGGLDIAKWTPLYFTLACGNAVFFGITTWAMFLKLVPESAANLHHILLDTVTNATYLFLAKADVGVLLNRFSQDMTLIESQLPTGVLCTTIYLFWTFGSLALICNGSRWMALTIPAVLLALFFIQWIYLRTSRRLRVIELELRSPLYSHFLETMKGLSSIRSLHWEQQFTDSMIKKLDDSQIPYYLLYCAQRWLQLVLDLVIAALALIVMTLAVSLRTSTNPGSLGLSLNNILSFNDILSFLLQYWTLLEISLGSIARIREFGTDTAQEMTPLTSTQIPPTWPSHGSIELCNITASYSAAKDALKNLTMSIRPGEKVGICGHPGSGKTSLLLATSRLLDVSQGSIIIDGVDLNTIPHAVIRERIITVPKDSFLVQQRSMRFNVDPSGEYDDIQIISALAKVLLWPTLEKKGGLDAIVTSEFLSQGEKQLFSLARAILRKSRHDLRSNSPGGAETDTKSPEKQKHPESKGVLLLDEDMSQLDPAREKAVWGVIRDEFAGHTILAVAGPHQRLDSVLDSDRVAVMEDGRLVEFDAPGVLLARGDSALQTLYETGAREELWG</sequence>
<feature type="transmembrane region" description="Helical" evidence="10">
    <location>
        <begin position="980"/>
        <end position="1001"/>
    </location>
</feature>
<dbReference type="SUPFAM" id="SSF52540">
    <property type="entry name" value="P-loop containing nucleoside triphosphate hydrolases"/>
    <property type="match status" value="2"/>
</dbReference>
<feature type="compositionally biased region" description="Basic and acidic residues" evidence="9">
    <location>
        <begin position="1352"/>
        <end position="1365"/>
    </location>
</feature>
<keyword evidence="5" id="KW-0067">ATP-binding</keyword>
<dbReference type="InterPro" id="IPR011527">
    <property type="entry name" value="ABC1_TM_dom"/>
</dbReference>
<dbReference type="Pfam" id="PF00005">
    <property type="entry name" value="ABC_tran"/>
    <property type="match status" value="2"/>
</dbReference>
<dbReference type="PROSITE" id="PS00211">
    <property type="entry name" value="ABC_TRANSPORTER_1"/>
    <property type="match status" value="1"/>
</dbReference>
<evidence type="ECO:0000256" key="5">
    <source>
        <dbReference type="ARBA" id="ARBA00022840"/>
    </source>
</evidence>
<dbReference type="InterPro" id="IPR044746">
    <property type="entry name" value="ABCC_6TM_D1"/>
</dbReference>
<dbReference type="CDD" id="cd18580">
    <property type="entry name" value="ABC_6TM_ABCC_D2"/>
    <property type="match status" value="1"/>
</dbReference>
<dbReference type="GO" id="GO:0016887">
    <property type="term" value="F:ATP hydrolysis activity"/>
    <property type="evidence" value="ECO:0007669"/>
    <property type="project" value="InterPro"/>
</dbReference>
<dbReference type="InterPro" id="IPR044726">
    <property type="entry name" value="ABCC_6TM_D2"/>
</dbReference>
<dbReference type="EMBL" id="KN847044">
    <property type="protein sequence ID" value="KIW26309.1"/>
    <property type="molecule type" value="Genomic_DNA"/>
</dbReference>
<comment type="subcellular location">
    <subcellularLocation>
        <location evidence="1">Membrane</location>
        <topology evidence="1">Multi-pass membrane protein</topology>
    </subcellularLocation>
</comment>
<evidence type="ECO:0000256" key="8">
    <source>
        <dbReference type="ARBA" id="ARBA00023180"/>
    </source>
</evidence>
<dbReference type="InterPro" id="IPR036640">
    <property type="entry name" value="ABC1_TM_sf"/>
</dbReference>
<dbReference type="OrthoDB" id="6500128at2759"/>
<feature type="transmembrane region" description="Helical" evidence="10">
    <location>
        <begin position="38"/>
        <end position="58"/>
    </location>
</feature>
<dbReference type="GO" id="GO:0016020">
    <property type="term" value="C:membrane"/>
    <property type="evidence" value="ECO:0007669"/>
    <property type="project" value="UniProtKB-SubCell"/>
</dbReference>
<dbReference type="InterPro" id="IPR050173">
    <property type="entry name" value="ABC_transporter_C-like"/>
</dbReference>
<feature type="transmembrane region" description="Helical" evidence="10">
    <location>
        <begin position="869"/>
        <end position="889"/>
    </location>
</feature>
<evidence type="ECO:0000256" key="9">
    <source>
        <dbReference type="SAM" id="MobiDB-lite"/>
    </source>
</evidence>
<keyword evidence="4" id="KW-0547">Nucleotide-binding</keyword>